<dbReference type="Proteomes" id="UP000233551">
    <property type="component" value="Unassembled WGS sequence"/>
</dbReference>
<accession>A0A2I0HF33</accession>
<feature type="compositionally biased region" description="Basic residues" evidence="1">
    <location>
        <begin position="72"/>
        <end position="81"/>
    </location>
</feature>
<name>A0A2I0HF33_PUNGR</name>
<protein>
    <submittedName>
        <fullName evidence="2">Uncharacterized protein</fullName>
    </submittedName>
</protein>
<reference evidence="2 3" key="1">
    <citation type="submission" date="2017-11" db="EMBL/GenBank/DDBJ databases">
        <title>De-novo sequencing of pomegranate (Punica granatum L.) genome.</title>
        <authorList>
            <person name="Akparov Z."/>
            <person name="Amiraslanov A."/>
            <person name="Hajiyeva S."/>
            <person name="Abbasov M."/>
            <person name="Kaur K."/>
            <person name="Hamwieh A."/>
            <person name="Solovyev V."/>
            <person name="Salamov A."/>
            <person name="Braich B."/>
            <person name="Kosarev P."/>
            <person name="Mahmoud A."/>
            <person name="Hajiyev E."/>
            <person name="Babayeva S."/>
            <person name="Izzatullayeva V."/>
            <person name="Mammadov A."/>
            <person name="Mammadov A."/>
            <person name="Sharifova S."/>
            <person name="Ojaghi J."/>
            <person name="Eynullazada K."/>
            <person name="Bayramov B."/>
            <person name="Abdulazimova A."/>
            <person name="Shahmuradov I."/>
        </authorList>
    </citation>
    <scope>NUCLEOTIDE SEQUENCE [LARGE SCALE GENOMIC DNA]</scope>
    <source>
        <strain evidence="3">cv. AG2017</strain>
        <tissue evidence="2">Leaf</tissue>
    </source>
</reference>
<evidence type="ECO:0000313" key="2">
    <source>
        <dbReference type="EMBL" id="PKI18416.1"/>
    </source>
</evidence>
<organism evidence="2 3">
    <name type="scientific">Punica granatum</name>
    <name type="common">Pomegranate</name>
    <dbReference type="NCBI Taxonomy" id="22663"/>
    <lineage>
        <taxon>Eukaryota</taxon>
        <taxon>Viridiplantae</taxon>
        <taxon>Streptophyta</taxon>
        <taxon>Embryophyta</taxon>
        <taxon>Tracheophyta</taxon>
        <taxon>Spermatophyta</taxon>
        <taxon>Magnoliopsida</taxon>
        <taxon>eudicotyledons</taxon>
        <taxon>Gunneridae</taxon>
        <taxon>Pentapetalae</taxon>
        <taxon>rosids</taxon>
        <taxon>malvids</taxon>
        <taxon>Myrtales</taxon>
        <taxon>Lythraceae</taxon>
        <taxon>Punica</taxon>
    </lineage>
</organism>
<sequence>MEVATLIWSRRQRPPKEERRRCLRWWGRRGRGRKFRWVSIGLIKRATWRGRRRRRSGGEGEGLATGEGTQWNKRKQGLVRQ</sequence>
<dbReference type="AlphaFoldDB" id="A0A2I0HF33"/>
<gene>
    <name evidence="2" type="ORF">CRG98_049310</name>
</gene>
<feature type="region of interest" description="Disordered" evidence="1">
    <location>
        <begin position="50"/>
        <end position="81"/>
    </location>
</feature>
<proteinExistence type="predicted"/>
<keyword evidence="3" id="KW-1185">Reference proteome</keyword>
<comment type="caution">
    <text evidence="2">The sequence shown here is derived from an EMBL/GenBank/DDBJ whole genome shotgun (WGS) entry which is preliminary data.</text>
</comment>
<evidence type="ECO:0000256" key="1">
    <source>
        <dbReference type="SAM" id="MobiDB-lite"/>
    </source>
</evidence>
<evidence type="ECO:0000313" key="3">
    <source>
        <dbReference type="Proteomes" id="UP000233551"/>
    </source>
</evidence>
<dbReference type="EMBL" id="PGOL01038336">
    <property type="protein sequence ID" value="PKI18416.1"/>
    <property type="molecule type" value="Genomic_DNA"/>
</dbReference>